<keyword evidence="6" id="KW-1185">Reference proteome</keyword>
<dbReference type="GO" id="GO:0003700">
    <property type="term" value="F:DNA-binding transcription factor activity"/>
    <property type="evidence" value="ECO:0007669"/>
    <property type="project" value="InterPro"/>
</dbReference>
<evidence type="ECO:0000256" key="2">
    <source>
        <dbReference type="ARBA" id="ARBA00023125"/>
    </source>
</evidence>
<dbReference type="InterPro" id="IPR011711">
    <property type="entry name" value="GntR_C"/>
</dbReference>
<keyword evidence="2" id="KW-0238">DNA-binding</keyword>
<feature type="domain" description="HTH gntR-type" evidence="4">
    <location>
        <begin position="7"/>
        <end position="74"/>
    </location>
</feature>
<dbReference type="Pfam" id="PF07729">
    <property type="entry name" value="FCD"/>
    <property type="match status" value="1"/>
</dbReference>
<dbReference type="Gene3D" id="1.10.10.10">
    <property type="entry name" value="Winged helix-like DNA-binding domain superfamily/Winged helix DNA-binding domain"/>
    <property type="match status" value="1"/>
</dbReference>
<evidence type="ECO:0000313" key="6">
    <source>
        <dbReference type="Proteomes" id="UP000005096"/>
    </source>
</evidence>
<evidence type="ECO:0000256" key="1">
    <source>
        <dbReference type="ARBA" id="ARBA00023015"/>
    </source>
</evidence>
<dbReference type="InterPro" id="IPR036390">
    <property type="entry name" value="WH_DNA-bd_sf"/>
</dbReference>
<reference evidence="5 6" key="1">
    <citation type="journal article" date="2010" name="Stand. Genomic Sci.">
        <title>Non-contiguous finished genome sequence of Aminomonas paucivorans type strain (GLU-3).</title>
        <authorList>
            <person name="Pitluck S."/>
            <person name="Yasawong M."/>
            <person name="Held B."/>
            <person name="Lapidus A."/>
            <person name="Nolan M."/>
            <person name="Copeland A."/>
            <person name="Lucas S."/>
            <person name="Del Rio T.G."/>
            <person name="Tice H."/>
            <person name="Cheng J.F."/>
            <person name="Chertkov O."/>
            <person name="Goodwin L."/>
            <person name="Tapia R."/>
            <person name="Han C."/>
            <person name="Liolios K."/>
            <person name="Ivanova N."/>
            <person name="Mavromatis K."/>
            <person name="Ovchinnikova G."/>
            <person name="Pati A."/>
            <person name="Chen A."/>
            <person name="Palaniappan K."/>
            <person name="Land M."/>
            <person name="Hauser L."/>
            <person name="Chang Y.J."/>
            <person name="Jeffries C.D."/>
            <person name="Pukall R."/>
            <person name="Spring S."/>
            <person name="Rohde M."/>
            <person name="Sikorski J."/>
            <person name="Goker M."/>
            <person name="Woyke T."/>
            <person name="Bristow J."/>
            <person name="Eisen J.A."/>
            <person name="Markowitz V."/>
            <person name="Hugenholtz P."/>
            <person name="Kyrpides N.C."/>
            <person name="Klenk H.P."/>
        </authorList>
    </citation>
    <scope>NUCLEOTIDE SEQUENCE [LARGE SCALE GENOMIC DNA]</scope>
    <source>
        <strain evidence="5 6">DSM 12260</strain>
    </source>
</reference>
<proteinExistence type="predicted"/>
<dbReference type="InterPro" id="IPR008920">
    <property type="entry name" value="TF_FadR/GntR_C"/>
</dbReference>
<protein>
    <submittedName>
        <fullName evidence="5">Transcriptional regulator, GntR family</fullName>
    </submittedName>
</protein>
<organism evidence="5 6">
    <name type="scientific">Aminomonas paucivorans DSM 12260</name>
    <dbReference type="NCBI Taxonomy" id="584708"/>
    <lineage>
        <taxon>Bacteria</taxon>
        <taxon>Thermotogati</taxon>
        <taxon>Synergistota</taxon>
        <taxon>Synergistia</taxon>
        <taxon>Synergistales</taxon>
        <taxon>Synergistaceae</taxon>
        <taxon>Aminomonas</taxon>
    </lineage>
</organism>
<evidence type="ECO:0000313" key="5">
    <source>
        <dbReference type="EMBL" id="EFQ22515.1"/>
    </source>
</evidence>
<dbReference type="PROSITE" id="PS50949">
    <property type="entry name" value="HTH_GNTR"/>
    <property type="match status" value="1"/>
</dbReference>
<dbReference type="Proteomes" id="UP000005096">
    <property type="component" value="Chromosome"/>
</dbReference>
<dbReference type="SUPFAM" id="SSF48008">
    <property type="entry name" value="GntR ligand-binding domain-like"/>
    <property type="match status" value="1"/>
</dbReference>
<keyword evidence="1" id="KW-0805">Transcription regulation</keyword>
<dbReference type="PANTHER" id="PTHR43537">
    <property type="entry name" value="TRANSCRIPTIONAL REGULATOR, GNTR FAMILY"/>
    <property type="match status" value="1"/>
</dbReference>
<dbReference type="AlphaFoldDB" id="E3CW57"/>
<keyword evidence="3" id="KW-0804">Transcription</keyword>
<sequence>MILSSTDSLRKQVYEYLKEKIACGELRPGEMIDQKEMQERLGVSKTPLRDSLIRLEAEGVVTILPSRGVRVNRLTLREVRHIYQIGGALEAAAFEAVFPAMDPGTLGRMEAVQREVVERMGSGDYGLCPDRNVEFHELALGLCDNEALVAQIHLYRSRLYDFPRKDLISVRDWEDRYWEQHWEILRLFREGTARDLGAFIREVHWNFDAHRDVLATYYEEA</sequence>
<dbReference type="SMART" id="SM00345">
    <property type="entry name" value="HTH_GNTR"/>
    <property type="match status" value="1"/>
</dbReference>
<dbReference type="eggNOG" id="COG1802">
    <property type="taxonomic scope" value="Bacteria"/>
</dbReference>
<dbReference type="SUPFAM" id="SSF46785">
    <property type="entry name" value="Winged helix' DNA-binding domain"/>
    <property type="match status" value="1"/>
</dbReference>
<evidence type="ECO:0000259" key="4">
    <source>
        <dbReference type="PROSITE" id="PS50949"/>
    </source>
</evidence>
<dbReference type="Gene3D" id="1.20.120.530">
    <property type="entry name" value="GntR ligand-binding domain-like"/>
    <property type="match status" value="1"/>
</dbReference>
<gene>
    <name evidence="5" type="ORF">Apau_0075</name>
</gene>
<dbReference type="InterPro" id="IPR000524">
    <property type="entry name" value="Tscrpt_reg_HTH_GntR"/>
</dbReference>
<evidence type="ECO:0000256" key="3">
    <source>
        <dbReference type="ARBA" id="ARBA00023163"/>
    </source>
</evidence>
<dbReference type="STRING" id="584708.Apau_0075"/>
<accession>E3CW57</accession>
<dbReference type="PaxDb" id="584708-Apau_0075"/>
<dbReference type="InterPro" id="IPR036388">
    <property type="entry name" value="WH-like_DNA-bd_sf"/>
</dbReference>
<name>E3CW57_9BACT</name>
<dbReference type="CDD" id="cd07377">
    <property type="entry name" value="WHTH_GntR"/>
    <property type="match status" value="1"/>
</dbReference>
<dbReference type="HOGENOM" id="CLU_017584_5_2_0"/>
<dbReference type="Pfam" id="PF00392">
    <property type="entry name" value="GntR"/>
    <property type="match status" value="1"/>
</dbReference>
<dbReference type="PANTHER" id="PTHR43537:SF24">
    <property type="entry name" value="GLUCONATE OPERON TRANSCRIPTIONAL REPRESSOR"/>
    <property type="match status" value="1"/>
</dbReference>
<dbReference type="RefSeq" id="WP_006299654.1">
    <property type="nucleotide sequence ID" value="NZ_CM001022.1"/>
</dbReference>
<dbReference type="EMBL" id="CM001022">
    <property type="protein sequence ID" value="EFQ22515.1"/>
    <property type="molecule type" value="Genomic_DNA"/>
</dbReference>
<dbReference type="GO" id="GO:0003677">
    <property type="term" value="F:DNA binding"/>
    <property type="evidence" value="ECO:0007669"/>
    <property type="project" value="UniProtKB-KW"/>
</dbReference>